<reference evidence="2" key="1">
    <citation type="journal article" date="2016" name="Nat. Genet.">
        <title>A high-quality carrot genome assembly provides new insights into carotenoid accumulation and asterid genome evolution.</title>
        <authorList>
            <person name="Iorizzo M."/>
            <person name="Ellison S."/>
            <person name="Senalik D."/>
            <person name="Zeng P."/>
            <person name="Satapoomin P."/>
            <person name="Huang J."/>
            <person name="Bowman M."/>
            <person name="Iovene M."/>
            <person name="Sanseverino W."/>
            <person name="Cavagnaro P."/>
            <person name="Yildiz M."/>
            <person name="Macko-Podgorni A."/>
            <person name="Moranska E."/>
            <person name="Grzebelus E."/>
            <person name="Grzebelus D."/>
            <person name="Ashrafi H."/>
            <person name="Zheng Z."/>
            <person name="Cheng S."/>
            <person name="Spooner D."/>
            <person name="Van Deynze A."/>
            <person name="Simon P."/>
        </authorList>
    </citation>
    <scope>NUCLEOTIDE SEQUENCE</scope>
    <source>
        <tissue evidence="2">Leaf</tissue>
    </source>
</reference>
<name>A0AAF0WLX7_DAUCS</name>
<organism evidence="2 3">
    <name type="scientific">Daucus carota subsp. sativus</name>
    <name type="common">Carrot</name>
    <dbReference type="NCBI Taxonomy" id="79200"/>
    <lineage>
        <taxon>Eukaryota</taxon>
        <taxon>Viridiplantae</taxon>
        <taxon>Streptophyta</taxon>
        <taxon>Embryophyta</taxon>
        <taxon>Tracheophyta</taxon>
        <taxon>Spermatophyta</taxon>
        <taxon>Magnoliopsida</taxon>
        <taxon>eudicotyledons</taxon>
        <taxon>Gunneridae</taxon>
        <taxon>Pentapetalae</taxon>
        <taxon>asterids</taxon>
        <taxon>campanulids</taxon>
        <taxon>Apiales</taxon>
        <taxon>Apiaceae</taxon>
        <taxon>Apioideae</taxon>
        <taxon>Scandiceae</taxon>
        <taxon>Daucinae</taxon>
        <taxon>Daucus</taxon>
        <taxon>Daucus sect. Daucus</taxon>
    </lineage>
</organism>
<dbReference type="InterPro" id="IPR001810">
    <property type="entry name" value="F-box_dom"/>
</dbReference>
<proteinExistence type="predicted"/>
<dbReference type="PANTHER" id="PTHR31672">
    <property type="entry name" value="BNACNNG10540D PROTEIN"/>
    <property type="match status" value="1"/>
</dbReference>
<dbReference type="Gene3D" id="1.20.1280.50">
    <property type="match status" value="1"/>
</dbReference>
<evidence type="ECO:0000259" key="1">
    <source>
        <dbReference type="Pfam" id="PF12937"/>
    </source>
</evidence>
<accession>A0AAF0WLX7</accession>
<dbReference type="PANTHER" id="PTHR31672:SF13">
    <property type="entry name" value="F-BOX PROTEIN CPR30-LIKE"/>
    <property type="match status" value="1"/>
</dbReference>
<evidence type="ECO:0000313" key="3">
    <source>
        <dbReference type="Proteomes" id="UP000077755"/>
    </source>
</evidence>
<dbReference type="InterPro" id="IPR050796">
    <property type="entry name" value="SCF_F-box_component"/>
</dbReference>
<protein>
    <recommendedName>
        <fullName evidence="1">F-box domain-containing protein</fullName>
    </recommendedName>
</protein>
<dbReference type="Proteomes" id="UP000077755">
    <property type="component" value="Chromosome 3"/>
</dbReference>
<dbReference type="SUPFAM" id="SSF81383">
    <property type="entry name" value="F-box domain"/>
    <property type="match status" value="1"/>
</dbReference>
<evidence type="ECO:0000313" key="2">
    <source>
        <dbReference type="EMBL" id="WOG92022.1"/>
    </source>
</evidence>
<dbReference type="Pfam" id="PF12937">
    <property type="entry name" value="F-box-like"/>
    <property type="match status" value="1"/>
</dbReference>
<sequence length="99" mass="11575">MEKRGNGIERLTNEDLLTEVLSRLRVKWLLRCKAVCKAWLSLISSPSFIKSHIHRVAKQDDDDILIGKISRFEEDDDFQQVNGSFSLIHSRYHHYVAHL</sequence>
<dbReference type="AlphaFoldDB" id="A0AAF0WLX7"/>
<keyword evidence="3" id="KW-1185">Reference proteome</keyword>
<dbReference type="InterPro" id="IPR036047">
    <property type="entry name" value="F-box-like_dom_sf"/>
</dbReference>
<dbReference type="CDD" id="cd22157">
    <property type="entry name" value="F-box_AtFBW1-like"/>
    <property type="match status" value="1"/>
</dbReference>
<reference evidence="2" key="2">
    <citation type="submission" date="2022-03" db="EMBL/GenBank/DDBJ databases">
        <title>Draft title - Genomic analysis of global carrot germplasm unveils the trajectory of domestication and the origin of high carotenoid orange carrot.</title>
        <authorList>
            <person name="Iorizzo M."/>
            <person name="Ellison S."/>
            <person name="Senalik D."/>
            <person name="Macko-Podgorni A."/>
            <person name="Grzebelus D."/>
            <person name="Bostan H."/>
            <person name="Rolling W."/>
            <person name="Curaba J."/>
            <person name="Simon P."/>
        </authorList>
    </citation>
    <scope>NUCLEOTIDE SEQUENCE</scope>
    <source>
        <tissue evidence="2">Leaf</tissue>
    </source>
</reference>
<dbReference type="EMBL" id="CP093345">
    <property type="protein sequence ID" value="WOG92022.1"/>
    <property type="molecule type" value="Genomic_DNA"/>
</dbReference>
<gene>
    <name evidence="2" type="ORF">DCAR_0311278</name>
</gene>
<feature type="domain" description="F-box" evidence="1">
    <location>
        <begin position="15"/>
        <end position="48"/>
    </location>
</feature>